<dbReference type="PIRSF" id="PIRSF005384">
    <property type="entry name" value="RpiB_LacA_B"/>
    <property type="match status" value="1"/>
</dbReference>
<dbReference type="SUPFAM" id="SSF89623">
    <property type="entry name" value="Ribose/Galactose isomerase RpiB/AlsB"/>
    <property type="match status" value="1"/>
</dbReference>
<dbReference type="RefSeq" id="WP_334315714.1">
    <property type="nucleotide sequence ID" value="NZ_CP065938.1"/>
</dbReference>
<sequence>MAKKVFIASDHAGFCLKQILVRHLQEKGHDVFDLGPEQAVSCDYPDSAFKVTDKLLENEGAFGILICGTGIGMSMAANKVKGIRAALASCEFHARACREHNNANILCLGERVTGAGLAVNLADIFLETEFLEGRHLRRIELFNMK</sequence>
<keyword evidence="4" id="KW-1185">Reference proteome</keyword>
<name>A0ABY5Y4G1_9BACT</name>
<gene>
    <name evidence="3" type="primary">rpiB</name>
    <name evidence="3" type="ORF">JBF11_02010</name>
</gene>
<dbReference type="EMBL" id="CP065938">
    <property type="protein sequence ID" value="UWX06113.1"/>
    <property type="molecule type" value="Genomic_DNA"/>
</dbReference>
<evidence type="ECO:0000256" key="1">
    <source>
        <dbReference type="ARBA" id="ARBA00008754"/>
    </source>
</evidence>
<reference evidence="3" key="1">
    <citation type="submission" date="2020-12" db="EMBL/GenBank/DDBJ databases">
        <title>Taurinivorans muris gen. nov., sp. nov., fundamental and realized metabolic niche of a ubiquitous sulfidogenic bacterium in the murine intestine.</title>
        <authorList>
            <person name="Ye H."/>
            <person name="Hanson B.T."/>
            <person name="Loy A."/>
        </authorList>
    </citation>
    <scope>NUCLEOTIDE SEQUENCE</scope>
    <source>
        <strain evidence="3">LT0009</strain>
    </source>
</reference>
<comment type="similarity">
    <text evidence="1">Belongs to the LacAB/RpiB family.</text>
</comment>
<dbReference type="GO" id="GO:0004751">
    <property type="term" value="F:ribose-5-phosphate isomerase activity"/>
    <property type="evidence" value="ECO:0007669"/>
    <property type="project" value="UniProtKB-EC"/>
</dbReference>
<proteinExistence type="inferred from homology"/>
<keyword evidence="2 3" id="KW-0413">Isomerase</keyword>
<dbReference type="PANTHER" id="PTHR30345:SF0">
    <property type="entry name" value="DNA DAMAGE-REPAIR_TOLERATION PROTEIN DRT102"/>
    <property type="match status" value="1"/>
</dbReference>
<dbReference type="NCBIfam" id="TIGR00689">
    <property type="entry name" value="rpiB_lacA_lacB"/>
    <property type="match status" value="1"/>
</dbReference>
<protein>
    <submittedName>
        <fullName evidence="3">Ribose 5-phosphate isomerase B</fullName>
        <ecNumber evidence="3">5.3.1.6</ecNumber>
    </submittedName>
</protein>
<dbReference type="NCBIfam" id="NF004051">
    <property type="entry name" value="PRK05571.1"/>
    <property type="match status" value="1"/>
</dbReference>
<dbReference type="InterPro" id="IPR036569">
    <property type="entry name" value="RpiB_LacA_LacB_sf"/>
</dbReference>
<dbReference type="InterPro" id="IPR003500">
    <property type="entry name" value="RpiB_LacA_LacB"/>
</dbReference>
<dbReference type="Gene3D" id="3.40.1400.10">
    <property type="entry name" value="Sugar-phosphate isomerase, RpiB/LacA/LacB"/>
    <property type="match status" value="1"/>
</dbReference>
<dbReference type="Proteomes" id="UP001058120">
    <property type="component" value="Chromosome"/>
</dbReference>
<dbReference type="PANTHER" id="PTHR30345">
    <property type="entry name" value="RIBOSE-5-PHOSPHATE ISOMERASE B"/>
    <property type="match status" value="1"/>
</dbReference>
<accession>A0ABY5Y4G1</accession>
<evidence type="ECO:0000256" key="2">
    <source>
        <dbReference type="ARBA" id="ARBA00023235"/>
    </source>
</evidence>
<dbReference type="Pfam" id="PF02502">
    <property type="entry name" value="LacAB_rpiB"/>
    <property type="match status" value="1"/>
</dbReference>
<dbReference type="EC" id="5.3.1.6" evidence="3"/>
<organism evidence="3 4">
    <name type="scientific">Taurinivorans muris</name>
    <dbReference type="NCBI Taxonomy" id="2787751"/>
    <lineage>
        <taxon>Bacteria</taxon>
        <taxon>Pseudomonadati</taxon>
        <taxon>Thermodesulfobacteriota</taxon>
        <taxon>Desulfovibrionia</taxon>
        <taxon>Desulfovibrionales</taxon>
        <taxon>Desulfovibrionaceae</taxon>
        <taxon>Taurinivorans</taxon>
    </lineage>
</organism>
<dbReference type="NCBIfam" id="TIGR01120">
    <property type="entry name" value="rpiB"/>
    <property type="match status" value="1"/>
</dbReference>
<evidence type="ECO:0000313" key="4">
    <source>
        <dbReference type="Proteomes" id="UP001058120"/>
    </source>
</evidence>
<dbReference type="InterPro" id="IPR004785">
    <property type="entry name" value="RpiB"/>
</dbReference>
<evidence type="ECO:0000313" key="3">
    <source>
        <dbReference type="EMBL" id="UWX06113.1"/>
    </source>
</evidence>